<dbReference type="Gene3D" id="3.40.50.1820">
    <property type="entry name" value="alpha/beta hydrolase"/>
    <property type="match status" value="1"/>
</dbReference>
<dbReference type="PANTHER" id="PTHR37574">
    <property type="entry name" value="LIPASE B"/>
    <property type="match status" value="1"/>
</dbReference>
<dbReference type="AlphaFoldDB" id="A0AAE3VXH5"/>
<keyword evidence="4" id="KW-1185">Reference proteome</keyword>
<dbReference type="GO" id="GO:0016787">
    <property type="term" value="F:hydrolase activity"/>
    <property type="evidence" value="ECO:0007669"/>
    <property type="project" value="UniProtKB-KW"/>
</dbReference>
<evidence type="ECO:0000259" key="2">
    <source>
        <dbReference type="Pfam" id="PF05057"/>
    </source>
</evidence>
<comment type="caution">
    <text evidence="3">The sequence shown here is derived from an EMBL/GenBank/DDBJ whole genome shotgun (WGS) entry which is preliminary data.</text>
</comment>
<sequence length="123" mass="13011">MSRAGHPWCAVTPPGYALGDIQITAEYVVHAIRHAYAVSGRRIAIAGHSQGGLDARFALRFWPDTRAMVADHVSLGSPHHGSTGNDRNFPPGTPGPAALLQMRTTAALIEAVDSGRETFPGIS</sequence>
<dbReference type="SUPFAM" id="SSF53474">
    <property type="entry name" value="alpha/beta-Hydrolases"/>
    <property type="match status" value="1"/>
</dbReference>
<proteinExistence type="predicted"/>
<evidence type="ECO:0000313" key="3">
    <source>
        <dbReference type="EMBL" id="MDQ0366028.1"/>
    </source>
</evidence>
<reference evidence="3 4" key="1">
    <citation type="submission" date="2023-07" db="EMBL/GenBank/DDBJ databases">
        <title>Sequencing the genomes of 1000 actinobacteria strains.</title>
        <authorList>
            <person name="Klenk H.-P."/>
        </authorList>
    </citation>
    <scope>NUCLEOTIDE SEQUENCE [LARGE SCALE GENOMIC DNA]</scope>
    <source>
        <strain evidence="3 4">DSM 44709</strain>
    </source>
</reference>
<keyword evidence="3" id="KW-0378">Hydrolase</keyword>
<gene>
    <name evidence="3" type="ORF">J2S42_002697</name>
</gene>
<evidence type="ECO:0000256" key="1">
    <source>
        <dbReference type="SAM" id="MobiDB-lite"/>
    </source>
</evidence>
<dbReference type="Pfam" id="PF05057">
    <property type="entry name" value="DUF676"/>
    <property type="match status" value="1"/>
</dbReference>
<dbReference type="InterPro" id="IPR029058">
    <property type="entry name" value="AB_hydrolase_fold"/>
</dbReference>
<feature type="domain" description="DUF676" evidence="2">
    <location>
        <begin position="24"/>
        <end position="93"/>
    </location>
</feature>
<protein>
    <submittedName>
        <fullName evidence="3">Triacylglycerol esterase/lipase EstA (Alpha/beta hydrolase family)</fullName>
    </submittedName>
</protein>
<dbReference type="Proteomes" id="UP001240236">
    <property type="component" value="Unassembled WGS sequence"/>
</dbReference>
<organism evidence="3 4">
    <name type="scientific">Catenuloplanes indicus</name>
    <dbReference type="NCBI Taxonomy" id="137267"/>
    <lineage>
        <taxon>Bacteria</taxon>
        <taxon>Bacillati</taxon>
        <taxon>Actinomycetota</taxon>
        <taxon>Actinomycetes</taxon>
        <taxon>Micromonosporales</taxon>
        <taxon>Micromonosporaceae</taxon>
        <taxon>Catenuloplanes</taxon>
    </lineage>
</organism>
<name>A0AAE3VXH5_9ACTN</name>
<dbReference type="PANTHER" id="PTHR37574:SF1">
    <property type="entry name" value="LIPASE B"/>
    <property type="match status" value="1"/>
</dbReference>
<dbReference type="InterPro" id="IPR007751">
    <property type="entry name" value="DUF676_lipase-like"/>
</dbReference>
<dbReference type="InterPro" id="IPR053228">
    <property type="entry name" value="Stereospecific_Lipase"/>
</dbReference>
<dbReference type="RefSeq" id="WP_307239055.1">
    <property type="nucleotide sequence ID" value="NZ_JAUSUZ010000001.1"/>
</dbReference>
<evidence type="ECO:0000313" key="4">
    <source>
        <dbReference type="Proteomes" id="UP001240236"/>
    </source>
</evidence>
<accession>A0AAE3VXH5</accession>
<dbReference type="EMBL" id="JAUSUZ010000001">
    <property type="protein sequence ID" value="MDQ0366028.1"/>
    <property type="molecule type" value="Genomic_DNA"/>
</dbReference>
<feature type="region of interest" description="Disordered" evidence="1">
    <location>
        <begin position="74"/>
        <end position="96"/>
    </location>
</feature>